<gene>
    <name evidence="1" type="ORF">JQX14_08050</name>
</gene>
<dbReference type="Proteomes" id="UP000809337">
    <property type="component" value="Unassembled WGS sequence"/>
</dbReference>
<dbReference type="EMBL" id="JAFBWN010000004">
    <property type="protein sequence ID" value="MBM2354487.1"/>
    <property type="molecule type" value="Genomic_DNA"/>
</dbReference>
<evidence type="ECO:0000313" key="2">
    <source>
        <dbReference type="Proteomes" id="UP000809337"/>
    </source>
</evidence>
<dbReference type="AlphaFoldDB" id="A0A9Q2P0U4"/>
<reference evidence="1" key="1">
    <citation type="submission" date="2021-01" db="EMBL/GenBank/DDBJ databases">
        <title>Diatom-associated Roseobacters Show Island Model of Population Structure.</title>
        <authorList>
            <person name="Qu L."/>
            <person name="Feng X."/>
            <person name="Chen Y."/>
            <person name="Li L."/>
            <person name="Wang X."/>
            <person name="Hu Z."/>
            <person name="Wang H."/>
            <person name="Luo H."/>
        </authorList>
    </citation>
    <scope>NUCLEOTIDE SEQUENCE</scope>
    <source>
        <strain evidence="1">SM26-45</strain>
    </source>
</reference>
<protein>
    <submittedName>
        <fullName evidence="1">Uncharacterized protein</fullName>
    </submittedName>
</protein>
<name>A0A9Q2P0U4_9RHOB</name>
<proteinExistence type="predicted"/>
<accession>A0A9Q2P0U4</accession>
<comment type="caution">
    <text evidence="1">The sequence shown here is derived from an EMBL/GenBank/DDBJ whole genome shotgun (WGS) entry which is preliminary data.</text>
</comment>
<organism evidence="1 2">
    <name type="scientific">Pseudosulfitobacter pseudonitzschiae</name>
    <dbReference type="NCBI Taxonomy" id="1402135"/>
    <lineage>
        <taxon>Bacteria</taxon>
        <taxon>Pseudomonadati</taxon>
        <taxon>Pseudomonadota</taxon>
        <taxon>Alphaproteobacteria</taxon>
        <taxon>Rhodobacterales</taxon>
        <taxon>Roseobacteraceae</taxon>
        <taxon>Pseudosulfitobacter</taxon>
    </lineage>
</organism>
<evidence type="ECO:0000313" key="1">
    <source>
        <dbReference type="EMBL" id="MBM2354487.1"/>
    </source>
</evidence>
<sequence length="67" mass="7405">MEKKIPFEFNGLPDCLKNGQFNETCQIQRKIPNPVKLSKDLSTGMVDIKSLEPSSIYVAAHPVGDSV</sequence>